<dbReference type="OrthoDB" id="3270417at2759"/>
<keyword evidence="1" id="KW-1133">Transmembrane helix</keyword>
<feature type="transmembrane region" description="Helical" evidence="1">
    <location>
        <begin position="199"/>
        <end position="229"/>
    </location>
</feature>
<dbReference type="PANTHER" id="PTHR40465">
    <property type="entry name" value="CHROMOSOME 1, WHOLE GENOME SHOTGUN SEQUENCE"/>
    <property type="match status" value="1"/>
</dbReference>
<feature type="transmembrane region" description="Helical" evidence="1">
    <location>
        <begin position="12"/>
        <end position="31"/>
    </location>
</feature>
<feature type="transmembrane region" description="Helical" evidence="1">
    <location>
        <begin position="161"/>
        <end position="187"/>
    </location>
</feature>
<accession>S8DWR7</accession>
<feature type="non-terminal residue" evidence="3">
    <location>
        <position position="244"/>
    </location>
</feature>
<dbReference type="InterPro" id="IPR045339">
    <property type="entry name" value="DUF6534"/>
</dbReference>
<sequence>MDTGTTHNVSASLAMGGVFVALTATFILFGMNLGQFNSYRVMFPNDRKRVKVMVRSVFVLDVAHTCFCVALIYMYLVRWHGNEARMSYIHWTTAVSAAFQNATLSVVQGASVYKLWLLSERSKIVAVAALLTILRTAFGYASDTLMPMKNVWSNYRDDRIARTIILVSLSCSFADDAFITASLAYYLHRKRTGMRGTEYIIRIVTLYAINFGALTMLTSLSALLSFLLYENSILFGGLVELSTK</sequence>
<keyword evidence="1" id="KW-0472">Membrane</keyword>
<dbReference type="STRING" id="743788.S8DWR7"/>
<dbReference type="Pfam" id="PF20152">
    <property type="entry name" value="DUF6534"/>
    <property type="match status" value="1"/>
</dbReference>
<evidence type="ECO:0000256" key="1">
    <source>
        <dbReference type="SAM" id="Phobius"/>
    </source>
</evidence>
<evidence type="ECO:0000313" key="3">
    <source>
        <dbReference type="EMBL" id="EPS97581.1"/>
    </source>
</evidence>
<organism evidence="3 4">
    <name type="scientific">Fomitopsis schrenkii</name>
    <name type="common">Brown rot fungus</name>
    <dbReference type="NCBI Taxonomy" id="2126942"/>
    <lineage>
        <taxon>Eukaryota</taxon>
        <taxon>Fungi</taxon>
        <taxon>Dikarya</taxon>
        <taxon>Basidiomycota</taxon>
        <taxon>Agaricomycotina</taxon>
        <taxon>Agaricomycetes</taxon>
        <taxon>Polyporales</taxon>
        <taxon>Fomitopsis</taxon>
    </lineage>
</organism>
<evidence type="ECO:0000259" key="2">
    <source>
        <dbReference type="Pfam" id="PF20152"/>
    </source>
</evidence>
<feature type="transmembrane region" description="Helical" evidence="1">
    <location>
        <begin position="88"/>
        <end position="112"/>
    </location>
</feature>
<evidence type="ECO:0000313" key="4">
    <source>
        <dbReference type="Proteomes" id="UP000015241"/>
    </source>
</evidence>
<dbReference type="PANTHER" id="PTHR40465:SF1">
    <property type="entry name" value="DUF6534 DOMAIN-CONTAINING PROTEIN"/>
    <property type="match status" value="1"/>
</dbReference>
<feature type="transmembrane region" description="Helical" evidence="1">
    <location>
        <begin position="124"/>
        <end position="141"/>
    </location>
</feature>
<dbReference type="InParanoid" id="S8DWR7"/>
<gene>
    <name evidence="3" type="ORF">FOMPIDRAFT_88136</name>
</gene>
<keyword evidence="4" id="KW-1185">Reference proteome</keyword>
<reference evidence="3 4" key="1">
    <citation type="journal article" date="2012" name="Science">
        <title>The Paleozoic origin of enzymatic lignin decomposition reconstructed from 31 fungal genomes.</title>
        <authorList>
            <person name="Floudas D."/>
            <person name="Binder M."/>
            <person name="Riley R."/>
            <person name="Barry K."/>
            <person name="Blanchette R.A."/>
            <person name="Henrissat B."/>
            <person name="Martinez A.T."/>
            <person name="Otillar R."/>
            <person name="Spatafora J.W."/>
            <person name="Yadav J.S."/>
            <person name="Aerts A."/>
            <person name="Benoit I."/>
            <person name="Boyd A."/>
            <person name="Carlson A."/>
            <person name="Copeland A."/>
            <person name="Coutinho P.M."/>
            <person name="de Vries R.P."/>
            <person name="Ferreira P."/>
            <person name="Findley K."/>
            <person name="Foster B."/>
            <person name="Gaskell J."/>
            <person name="Glotzer D."/>
            <person name="Gorecki P."/>
            <person name="Heitman J."/>
            <person name="Hesse C."/>
            <person name="Hori C."/>
            <person name="Igarashi K."/>
            <person name="Jurgens J.A."/>
            <person name="Kallen N."/>
            <person name="Kersten P."/>
            <person name="Kohler A."/>
            <person name="Kuees U."/>
            <person name="Kumar T.K.A."/>
            <person name="Kuo A."/>
            <person name="LaButti K."/>
            <person name="Larrondo L.F."/>
            <person name="Lindquist E."/>
            <person name="Ling A."/>
            <person name="Lombard V."/>
            <person name="Lucas S."/>
            <person name="Lundell T."/>
            <person name="Martin R."/>
            <person name="McLaughlin D.J."/>
            <person name="Morgenstern I."/>
            <person name="Morin E."/>
            <person name="Murat C."/>
            <person name="Nagy L.G."/>
            <person name="Nolan M."/>
            <person name="Ohm R.A."/>
            <person name="Patyshakuliyeva A."/>
            <person name="Rokas A."/>
            <person name="Ruiz-Duenas F.J."/>
            <person name="Sabat G."/>
            <person name="Salamov A."/>
            <person name="Samejima M."/>
            <person name="Schmutz J."/>
            <person name="Slot J.C."/>
            <person name="St John F."/>
            <person name="Stenlid J."/>
            <person name="Sun H."/>
            <person name="Sun S."/>
            <person name="Syed K."/>
            <person name="Tsang A."/>
            <person name="Wiebenga A."/>
            <person name="Young D."/>
            <person name="Pisabarro A."/>
            <person name="Eastwood D.C."/>
            <person name="Martin F."/>
            <person name="Cullen D."/>
            <person name="Grigoriev I.V."/>
            <person name="Hibbett D.S."/>
        </authorList>
    </citation>
    <scope>NUCLEOTIDE SEQUENCE</scope>
    <source>
        <strain evidence="4">FP-58527</strain>
    </source>
</reference>
<dbReference type="HOGENOM" id="CLU_046025_5_2_1"/>
<dbReference type="AlphaFoldDB" id="S8DWR7"/>
<protein>
    <recommendedName>
        <fullName evidence="2">DUF6534 domain-containing protein</fullName>
    </recommendedName>
</protein>
<dbReference type="Proteomes" id="UP000015241">
    <property type="component" value="Unassembled WGS sequence"/>
</dbReference>
<dbReference type="EMBL" id="KE504175">
    <property type="protein sequence ID" value="EPS97581.1"/>
    <property type="molecule type" value="Genomic_DNA"/>
</dbReference>
<name>S8DWR7_FOMSC</name>
<feature type="domain" description="DUF6534" evidence="2">
    <location>
        <begin position="173"/>
        <end position="235"/>
    </location>
</feature>
<feature type="transmembrane region" description="Helical" evidence="1">
    <location>
        <begin position="52"/>
        <end position="76"/>
    </location>
</feature>
<proteinExistence type="predicted"/>
<keyword evidence="1" id="KW-0812">Transmembrane</keyword>